<dbReference type="Pfam" id="PF05978">
    <property type="entry name" value="UNC-93"/>
    <property type="match status" value="1"/>
</dbReference>
<dbReference type="InterPro" id="IPR010291">
    <property type="entry name" value="Ion_channel_UNC-93"/>
</dbReference>
<evidence type="ECO:0000256" key="6">
    <source>
        <dbReference type="SAM" id="Phobius"/>
    </source>
</evidence>
<dbReference type="PANTHER" id="PTHR19444">
    <property type="entry name" value="UNC-93 RELATED"/>
    <property type="match status" value="1"/>
</dbReference>
<dbReference type="eggNOG" id="KOG3097">
    <property type="taxonomic scope" value="Eukaryota"/>
</dbReference>
<dbReference type="AlphaFoldDB" id="A7S340"/>
<protein>
    <submittedName>
        <fullName evidence="7">Uncharacterized protein</fullName>
    </submittedName>
</protein>
<feature type="transmembrane region" description="Helical" evidence="6">
    <location>
        <begin position="102"/>
        <end position="125"/>
    </location>
</feature>
<evidence type="ECO:0000313" key="8">
    <source>
        <dbReference type="Proteomes" id="UP000001593"/>
    </source>
</evidence>
<comment type="similarity">
    <text evidence="2">Belongs to the unc-93 family.</text>
</comment>
<evidence type="ECO:0000256" key="2">
    <source>
        <dbReference type="ARBA" id="ARBA00009172"/>
    </source>
</evidence>
<dbReference type="PhylomeDB" id="A7S340"/>
<name>A7S340_NEMVE</name>
<dbReference type="STRING" id="45351.A7S340"/>
<dbReference type="InParanoid" id="A7S340"/>
<dbReference type="InterPro" id="IPR051951">
    <property type="entry name" value="UNC-93_regulatory"/>
</dbReference>
<evidence type="ECO:0000256" key="3">
    <source>
        <dbReference type="ARBA" id="ARBA00022692"/>
    </source>
</evidence>
<proteinExistence type="inferred from homology"/>
<dbReference type="HOGENOM" id="CLU_819654_0_0_1"/>
<dbReference type="Proteomes" id="UP000001593">
    <property type="component" value="Unassembled WGS sequence"/>
</dbReference>
<evidence type="ECO:0000256" key="4">
    <source>
        <dbReference type="ARBA" id="ARBA00022989"/>
    </source>
</evidence>
<gene>
    <name evidence="7" type="ORF">NEMVEDRAFT_v1g206035</name>
</gene>
<dbReference type="GO" id="GO:0016020">
    <property type="term" value="C:membrane"/>
    <property type="evidence" value="ECO:0007669"/>
    <property type="project" value="UniProtKB-SubCell"/>
</dbReference>
<dbReference type="PANTHER" id="PTHR19444:SF13">
    <property type="entry name" value="PROTEIN UNC-93 HOMOLOG A"/>
    <property type="match status" value="1"/>
</dbReference>
<keyword evidence="5 6" id="KW-0472">Membrane</keyword>
<keyword evidence="3 6" id="KW-0812">Transmembrane</keyword>
<evidence type="ECO:0000256" key="1">
    <source>
        <dbReference type="ARBA" id="ARBA00004141"/>
    </source>
</evidence>
<evidence type="ECO:0000313" key="7">
    <source>
        <dbReference type="EMBL" id="EDO41926.1"/>
    </source>
</evidence>
<keyword evidence="8" id="KW-1185">Reference proteome</keyword>
<dbReference type="EMBL" id="DS469571">
    <property type="protein sequence ID" value="EDO41926.1"/>
    <property type="molecule type" value="Genomic_DNA"/>
</dbReference>
<reference evidence="7 8" key="1">
    <citation type="journal article" date="2007" name="Science">
        <title>Sea anemone genome reveals ancestral eumetazoan gene repertoire and genomic organization.</title>
        <authorList>
            <person name="Putnam N.H."/>
            <person name="Srivastava M."/>
            <person name="Hellsten U."/>
            <person name="Dirks B."/>
            <person name="Chapman J."/>
            <person name="Salamov A."/>
            <person name="Terry A."/>
            <person name="Shapiro H."/>
            <person name="Lindquist E."/>
            <person name="Kapitonov V.V."/>
            <person name="Jurka J."/>
            <person name="Genikhovich G."/>
            <person name="Grigoriev I.V."/>
            <person name="Lucas S.M."/>
            <person name="Steele R.E."/>
            <person name="Finnerty J.R."/>
            <person name="Technau U."/>
            <person name="Martindale M.Q."/>
            <person name="Rokhsar D.S."/>
        </authorList>
    </citation>
    <scope>NUCLEOTIDE SEQUENCE [LARGE SCALE GENOMIC DNA]</scope>
    <source>
        <strain evidence="8">CH2 X CH6</strain>
    </source>
</reference>
<evidence type="ECO:0000256" key="5">
    <source>
        <dbReference type="ARBA" id="ARBA00023136"/>
    </source>
</evidence>
<organism evidence="7 8">
    <name type="scientific">Nematostella vectensis</name>
    <name type="common">Starlet sea anemone</name>
    <dbReference type="NCBI Taxonomy" id="45351"/>
    <lineage>
        <taxon>Eukaryota</taxon>
        <taxon>Metazoa</taxon>
        <taxon>Cnidaria</taxon>
        <taxon>Anthozoa</taxon>
        <taxon>Hexacorallia</taxon>
        <taxon>Actiniaria</taxon>
        <taxon>Edwardsiidae</taxon>
        <taxon>Nematostella</taxon>
    </lineage>
</organism>
<keyword evidence="4 6" id="KW-1133">Transmembrane helix</keyword>
<accession>A7S340</accession>
<comment type="subcellular location">
    <subcellularLocation>
        <location evidence="1">Membrane</location>
        <topology evidence="1">Multi-pass membrane protein</topology>
    </subcellularLocation>
</comment>
<sequence length="339" mass="38056">MSAAPLWSSKCAYLTTTGIRYSELSNETQETVVTRYFGIFFLIFQSGQIWGNLISSMVLQQGDAGGESFRENAAEVCGANFCKMPEAVGNATEPLSRPEKKFVYMMLSIYLATGVVAVLLIILLLKKLTGKMSRKKDEETGLNLLIATLKHLKDPRMKLILPITFYSGIEQAFIFGDFTASSPDRQCPLCSLRQTDSAHFADFARQTVPTLKTSPDRQCPLCRLRQTGSAHFADFARQTVPSLQTSPDRQCLLCRLRQTDSAHFADFARQAVPTLQTSPDRQCPVCRLRQTDSAYFADFARQTVPTLQTSPDRQFPLCRLRQTDTKHYADFARQTFSAH</sequence>